<evidence type="ECO:0000313" key="2">
    <source>
        <dbReference type="Proteomes" id="UP001162992"/>
    </source>
</evidence>
<proteinExistence type="predicted"/>
<comment type="caution">
    <text evidence="1">The sequence shown here is derived from an EMBL/GenBank/DDBJ whole genome shotgun (WGS) entry which is preliminary data.</text>
</comment>
<dbReference type="Proteomes" id="UP001162992">
    <property type="component" value="Chromosome 5"/>
</dbReference>
<name>A0ACC2DNC7_DIPCM</name>
<sequence>MLQLRPLHEERKKKGYLLGIFESSNSHIDSGYLLGIFESSNSLYVQEVSTKKMETSSTANEKIATPALENVPTLSTDETLHTHPAPDNDKLSESSSVLHDGSAVSEPLMELSSSGKANPSSDPMAMDQPAVDCQSKRTSSGPERKLTLGEDPAAMTIEFLRARLLSERAISKSAKQQTEQLAKKVIELERILQAEVERKRLSQIAAEQALTKLQNAGVHLDSKQLDIFVREFDSRKEAPNYQDKGNTVGFSESESSMNSSLKSQRVHNVRGSEDLELNNQYDDANTSKPDQILTKPQSDPKNHELERDENGGGDNPVRLSENEGLDLQALSPASDTLRPVPVRGIGRSCRTFKKRHTSEPLLESWNDLVGEDIACLSENQNKEEQESSDLSGWVNHVVDMFDGNSRKNSSSSSESGWTDLGQSDTADFDCEKEQYPSEKNNFRSSTNQVHRQASDALKAQLYDASSTELLAEQKVKTYSGQNAEESEAGGEVEKLLEHRAEFIALNQSQENAQMLWEQQHSSPSTSEQSADLQSNLPVDNLEISVSHKLDAASNSMLQEQEEKSEPEFNTLQLQGQELKVQNVVRSSSLETPNFDDSGSSISDQERQCYERMAKSIREPQSVEEDKTHILTEQLELTASEIEKTTHILAREEQPPVHLANGSNELLKKTSADVINCDSKGTSVSNTALNTHHPTAFASQSIDLCLAHEDKSLDIYTPGQVDADSTSVKCAAQVNYCTGHAAAGEGEEMIIQGLSTDCFLEASHRNGYSQNEYSSDSNDFNSHENVVDTKGGIKKDKVAGNWTGENSWAGIPLKADLQRQASHNRDVLESFQNSNTSHILRNSKKIEVPQGFGGYLEEHEKHSWKPSSSDNLYKDVLNRGQGHEHAAGTDKERPERTLLHQDQLYLQRSRPSDPLFPFNSFRLLYEASLKRQQESDNHMRRKEAVAAPYSVHMSRQHSLESYTSEFPSRHESHMHFKDERAQKVLMALRLAKEQIRESIDQRQFYSECAKARTEDFQMAVGARDYSYNDYHYPPLGYPYPVTRKNDELQQRGLYKDFRRPNFHSSDSGLHNYVPSFNPAFIGDFKHYPLIAGTNLMPQHVPLSHEPVSSYVDKLNVGKGIEFFFKK</sequence>
<accession>A0ACC2DNC7</accession>
<gene>
    <name evidence="1" type="ORF">O6H91_05G042500</name>
</gene>
<protein>
    <submittedName>
        <fullName evidence="1">Uncharacterized protein</fullName>
    </submittedName>
</protein>
<evidence type="ECO:0000313" key="1">
    <source>
        <dbReference type="EMBL" id="KAJ7555512.1"/>
    </source>
</evidence>
<organism evidence="1 2">
    <name type="scientific">Diphasiastrum complanatum</name>
    <name type="common">Issler's clubmoss</name>
    <name type="synonym">Lycopodium complanatum</name>
    <dbReference type="NCBI Taxonomy" id="34168"/>
    <lineage>
        <taxon>Eukaryota</taxon>
        <taxon>Viridiplantae</taxon>
        <taxon>Streptophyta</taxon>
        <taxon>Embryophyta</taxon>
        <taxon>Tracheophyta</taxon>
        <taxon>Lycopodiopsida</taxon>
        <taxon>Lycopodiales</taxon>
        <taxon>Lycopodiaceae</taxon>
        <taxon>Lycopodioideae</taxon>
        <taxon>Diphasiastrum</taxon>
    </lineage>
</organism>
<reference evidence="2" key="1">
    <citation type="journal article" date="2024" name="Proc. Natl. Acad. Sci. U.S.A.">
        <title>Extraordinary preservation of gene collinearity over three hundred million years revealed in homosporous lycophytes.</title>
        <authorList>
            <person name="Li C."/>
            <person name="Wickell D."/>
            <person name="Kuo L.Y."/>
            <person name="Chen X."/>
            <person name="Nie B."/>
            <person name="Liao X."/>
            <person name="Peng D."/>
            <person name="Ji J."/>
            <person name="Jenkins J."/>
            <person name="Williams M."/>
            <person name="Shu S."/>
            <person name="Plott C."/>
            <person name="Barry K."/>
            <person name="Rajasekar S."/>
            <person name="Grimwood J."/>
            <person name="Han X."/>
            <person name="Sun S."/>
            <person name="Hou Z."/>
            <person name="He W."/>
            <person name="Dai G."/>
            <person name="Sun C."/>
            <person name="Schmutz J."/>
            <person name="Leebens-Mack J.H."/>
            <person name="Li F.W."/>
            <person name="Wang L."/>
        </authorList>
    </citation>
    <scope>NUCLEOTIDE SEQUENCE [LARGE SCALE GENOMIC DNA]</scope>
    <source>
        <strain evidence="2">cv. PW_Plant_1</strain>
    </source>
</reference>
<keyword evidence="2" id="KW-1185">Reference proteome</keyword>
<dbReference type="EMBL" id="CM055096">
    <property type="protein sequence ID" value="KAJ7555512.1"/>
    <property type="molecule type" value="Genomic_DNA"/>
</dbReference>